<dbReference type="EMBL" id="BSYO01000021">
    <property type="protein sequence ID" value="GMH19896.1"/>
    <property type="molecule type" value="Genomic_DNA"/>
</dbReference>
<comment type="caution">
    <text evidence="2">The sequence shown here is derived from an EMBL/GenBank/DDBJ whole genome shotgun (WGS) entry which is preliminary data.</text>
</comment>
<proteinExistence type="predicted"/>
<reference evidence="2" key="1">
    <citation type="submission" date="2023-05" db="EMBL/GenBank/DDBJ databases">
        <title>Nepenthes gracilis genome sequencing.</title>
        <authorList>
            <person name="Fukushima K."/>
        </authorList>
    </citation>
    <scope>NUCLEOTIDE SEQUENCE</scope>
    <source>
        <strain evidence="2">SING2019-196</strain>
    </source>
</reference>
<sequence length="119" mass="12530">MGAAPMSLCPILEADRLEALGISNCLKVEVVLANCSSVHNALSFPNGGAPSQCTNSEQLCGSLDVLSCDANFGAPVESDVVPPRVSGRDTLSEGFKLKSILKKPKRPKQKRSSPSNHPL</sequence>
<feature type="compositionally biased region" description="Basic residues" evidence="1">
    <location>
        <begin position="99"/>
        <end position="111"/>
    </location>
</feature>
<gene>
    <name evidence="2" type="ORF">Nepgr_021737</name>
</gene>
<feature type="region of interest" description="Disordered" evidence="1">
    <location>
        <begin position="97"/>
        <end position="119"/>
    </location>
</feature>
<protein>
    <submittedName>
        <fullName evidence="2">Uncharacterized protein</fullName>
    </submittedName>
</protein>
<evidence type="ECO:0000256" key="1">
    <source>
        <dbReference type="SAM" id="MobiDB-lite"/>
    </source>
</evidence>
<name>A0AAD3T1E4_NEPGR</name>
<dbReference type="Proteomes" id="UP001279734">
    <property type="component" value="Unassembled WGS sequence"/>
</dbReference>
<accession>A0AAD3T1E4</accession>
<evidence type="ECO:0000313" key="3">
    <source>
        <dbReference type="Proteomes" id="UP001279734"/>
    </source>
</evidence>
<dbReference type="AlphaFoldDB" id="A0AAD3T1E4"/>
<keyword evidence="3" id="KW-1185">Reference proteome</keyword>
<evidence type="ECO:0000313" key="2">
    <source>
        <dbReference type="EMBL" id="GMH19896.1"/>
    </source>
</evidence>
<organism evidence="2 3">
    <name type="scientific">Nepenthes gracilis</name>
    <name type="common">Slender pitcher plant</name>
    <dbReference type="NCBI Taxonomy" id="150966"/>
    <lineage>
        <taxon>Eukaryota</taxon>
        <taxon>Viridiplantae</taxon>
        <taxon>Streptophyta</taxon>
        <taxon>Embryophyta</taxon>
        <taxon>Tracheophyta</taxon>
        <taxon>Spermatophyta</taxon>
        <taxon>Magnoliopsida</taxon>
        <taxon>eudicotyledons</taxon>
        <taxon>Gunneridae</taxon>
        <taxon>Pentapetalae</taxon>
        <taxon>Caryophyllales</taxon>
        <taxon>Nepenthaceae</taxon>
        <taxon>Nepenthes</taxon>
    </lineage>
</organism>